<keyword evidence="3" id="KW-0732">Signal</keyword>
<sequence>VDGLYLGKYYIKEITPPTGYLADTEEHDLVCSYEGDMTAEVKRECTSSEQVIKQPFQIIKAANNGKTDADLLSGAGFTVYLKSSLIKKADGSYDFDSAKPVVSGENGATEIFTDEKGYACSIPLPFGSYIVRETTTPHNYKPVDDFEVNITEHHPNEPQIWRVLLDEEFKAKLKIVKKDDETKKSVLIAGTEFKVYDLDNKKYVEQVTTYPVTTTHK</sequence>
<evidence type="ECO:0000313" key="5">
    <source>
        <dbReference type="EMBL" id="EKC72677.1"/>
    </source>
</evidence>
<dbReference type="EMBL" id="AJWZ01001821">
    <property type="protein sequence ID" value="EKC72677.1"/>
    <property type="molecule type" value="Genomic_DNA"/>
</dbReference>
<comment type="similarity">
    <text evidence="1">Belongs to the serine-aspartate repeat-containing protein (SDr) family.</text>
</comment>
<evidence type="ECO:0000256" key="2">
    <source>
        <dbReference type="ARBA" id="ARBA00022525"/>
    </source>
</evidence>
<dbReference type="PANTHER" id="PTHR36108:SF13">
    <property type="entry name" value="COLOSSIN-B-RELATED"/>
    <property type="match status" value="1"/>
</dbReference>
<accession>K1THX7</accession>
<feature type="domain" description="SpaA-like prealbumin fold" evidence="4">
    <location>
        <begin position="66"/>
        <end position="154"/>
    </location>
</feature>
<keyword evidence="2" id="KW-0964">Secreted</keyword>
<dbReference type="PANTHER" id="PTHR36108">
    <property type="entry name" value="COLOSSIN-B-RELATED"/>
    <property type="match status" value="1"/>
</dbReference>
<protein>
    <submittedName>
        <fullName evidence="5">Cna protein B-type domain protein</fullName>
    </submittedName>
</protein>
<feature type="non-terminal residue" evidence="5">
    <location>
        <position position="1"/>
    </location>
</feature>
<dbReference type="Gene3D" id="2.60.40.10">
    <property type="entry name" value="Immunoglobulins"/>
    <property type="match status" value="2"/>
</dbReference>
<dbReference type="AlphaFoldDB" id="K1THX7"/>
<evidence type="ECO:0000256" key="3">
    <source>
        <dbReference type="ARBA" id="ARBA00022729"/>
    </source>
</evidence>
<name>K1THX7_9ZZZZ</name>
<proteinExistence type="inferred from homology"/>
<dbReference type="Pfam" id="PF17802">
    <property type="entry name" value="SpaA"/>
    <property type="match status" value="1"/>
</dbReference>
<organism evidence="5">
    <name type="scientific">human gut metagenome</name>
    <dbReference type="NCBI Taxonomy" id="408170"/>
    <lineage>
        <taxon>unclassified sequences</taxon>
        <taxon>metagenomes</taxon>
        <taxon>organismal metagenomes</taxon>
    </lineage>
</organism>
<evidence type="ECO:0000259" key="4">
    <source>
        <dbReference type="Pfam" id="PF17802"/>
    </source>
</evidence>
<dbReference type="InterPro" id="IPR041033">
    <property type="entry name" value="SpaA_PFL_dom_1"/>
</dbReference>
<reference evidence="5" key="1">
    <citation type="journal article" date="2013" name="Environ. Microbiol.">
        <title>Microbiota from the distal guts of lean and obese adolescents exhibit partial functional redundancy besides clear differences in community structure.</title>
        <authorList>
            <person name="Ferrer M."/>
            <person name="Ruiz A."/>
            <person name="Lanza F."/>
            <person name="Haange S.B."/>
            <person name="Oberbach A."/>
            <person name="Till H."/>
            <person name="Bargiela R."/>
            <person name="Campoy C."/>
            <person name="Segura M.T."/>
            <person name="Richter M."/>
            <person name="von Bergen M."/>
            <person name="Seifert J."/>
            <person name="Suarez A."/>
        </authorList>
    </citation>
    <scope>NUCLEOTIDE SEQUENCE</scope>
</reference>
<gene>
    <name evidence="5" type="ORF">OBE_02772</name>
</gene>
<comment type="caution">
    <text evidence="5">The sequence shown here is derived from an EMBL/GenBank/DDBJ whole genome shotgun (WGS) entry which is preliminary data.</text>
</comment>
<evidence type="ECO:0000256" key="1">
    <source>
        <dbReference type="ARBA" id="ARBA00007257"/>
    </source>
</evidence>
<feature type="non-terminal residue" evidence="5">
    <location>
        <position position="217"/>
    </location>
</feature>
<dbReference type="InterPro" id="IPR013783">
    <property type="entry name" value="Ig-like_fold"/>
</dbReference>